<organism evidence="1">
    <name type="scientific">uncultured Caudovirales phage</name>
    <dbReference type="NCBI Taxonomy" id="2100421"/>
    <lineage>
        <taxon>Viruses</taxon>
        <taxon>Duplodnaviria</taxon>
        <taxon>Heunggongvirae</taxon>
        <taxon>Uroviricota</taxon>
        <taxon>Caudoviricetes</taxon>
        <taxon>Peduoviridae</taxon>
        <taxon>Maltschvirus</taxon>
        <taxon>Maltschvirus maltsch</taxon>
    </lineage>
</organism>
<sequence length="99" mass="11309">MKKLIITTLLLTLFGCGPSLKEKQAKFDECAKKHYQEMGAVYQQDKGKLFTDLCVFNKLEGGKCFEFILIASQYGRLQEEVNKFAFARAEQICGKYPTK</sequence>
<evidence type="ECO:0000313" key="1">
    <source>
        <dbReference type="EMBL" id="CAB4124685.1"/>
    </source>
</evidence>
<evidence type="ECO:0008006" key="2">
    <source>
        <dbReference type="Google" id="ProtNLM"/>
    </source>
</evidence>
<accession>A0A6J5KU50</accession>
<name>A0A6J5KU50_9CAUD</name>
<protein>
    <recommendedName>
        <fullName evidence="2">Lipoprotein</fullName>
    </recommendedName>
</protein>
<gene>
    <name evidence="1" type="ORF">UFOVP53_22</name>
</gene>
<proteinExistence type="predicted"/>
<dbReference type="EMBL" id="LR796189">
    <property type="protein sequence ID" value="CAB4124685.1"/>
    <property type="molecule type" value="Genomic_DNA"/>
</dbReference>
<dbReference type="PROSITE" id="PS51257">
    <property type="entry name" value="PROKAR_LIPOPROTEIN"/>
    <property type="match status" value="1"/>
</dbReference>
<reference evidence="1" key="1">
    <citation type="submission" date="2020-04" db="EMBL/GenBank/DDBJ databases">
        <authorList>
            <person name="Chiriac C."/>
            <person name="Salcher M."/>
            <person name="Ghai R."/>
            <person name="Kavagutti S V."/>
        </authorList>
    </citation>
    <scope>NUCLEOTIDE SEQUENCE</scope>
</reference>